<keyword evidence="1" id="KW-0812">Transmembrane</keyword>
<protein>
    <submittedName>
        <fullName evidence="2">Uncharacterized protein</fullName>
    </submittedName>
</protein>
<comment type="caution">
    <text evidence="2">The sequence shown here is derived from an EMBL/GenBank/DDBJ whole genome shotgun (WGS) entry which is preliminary data.</text>
</comment>
<accession>A0ABV2H6Q8</accession>
<gene>
    <name evidence="2" type="ORF">ABID21_002219</name>
</gene>
<keyword evidence="3" id="KW-1185">Reference proteome</keyword>
<name>A0ABV2H6Q8_9HYPH</name>
<keyword evidence="1" id="KW-0472">Membrane</keyword>
<reference evidence="2 3" key="1">
    <citation type="submission" date="2024-06" db="EMBL/GenBank/DDBJ databases">
        <title>Genomic Encyclopedia of Type Strains, Phase IV (KMG-IV): sequencing the most valuable type-strain genomes for metagenomic binning, comparative biology and taxonomic classification.</title>
        <authorList>
            <person name="Goeker M."/>
        </authorList>
    </citation>
    <scope>NUCLEOTIDE SEQUENCE [LARGE SCALE GENOMIC DNA]</scope>
    <source>
        <strain evidence="2 3">DSM 105042</strain>
    </source>
</reference>
<dbReference type="Proteomes" id="UP001549031">
    <property type="component" value="Unassembled WGS sequence"/>
</dbReference>
<keyword evidence="1" id="KW-1133">Transmembrane helix</keyword>
<evidence type="ECO:0000313" key="3">
    <source>
        <dbReference type="Proteomes" id="UP001549031"/>
    </source>
</evidence>
<evidence type="ECO:0000313" key="2">
    <source>
        <dbReference type="EMBL" id="MET3586104.1"/>
    </source>
</evidence>
<feature type="transmembrane region" description="Helical" evidence="1">
    <location>
        <begin position="28"/>
        <end position="49"/>
    </location>
</feature>
<proteinExistence type="predicted"/>
<dbReference type="EMBL" id="JBEPLJ010000007">
    <property type="protein sequence ID" value="MET3586104.1"/>
    <property type="molecule type" value="Genomic_DNA"/>
</dbReference>
<evidence type="ECO:0000256" key="1">
    <source>
        <dbReference type="SAM" id="Phobius"/>
    </source>
</evidence>
<sequence>MKKTLLFTACGFTAGGMCGLSGMPHLGATIWTLTVFGAVQASAILIMSANWRWRP</sequence>
<organism evidence="2 3">
    <name type="scientific">Pseudorhizobium tarimense</name>
    <dbReference type="NCBI Taxonomy" id="1079109"/>
    <lineage>
        <taxon>Bacteria</taxon>
        <taxon>Pseudomonadati</taxon>
        <taxon>Pseudomonadota</taxon>
        <taxon>Alphaproteobacteria</taxon>
        <taxon>Hyphomicrobiales</taxon>
        <taxon>Rhizobiaceae</taxon>
        <taxon>Rhizobium/Agrobacterium group</taxon>
        <taxon>Pseudorhizobium</taxon>
    </lineage>
</organism>